<comment type="caution">
    <text evidence="3">The sequence shown here is derived from an EMBL/GenBank/DDBJ whole genome shotgun (WGS) entry which is preliminary data.</text>
</comment>
<gene>
    <name evidence="3" type="ORF">CWD77_09160</name>
</gene>
<dbReference type="InterPro" id="IPR036526">
    <property type="entry name" value="C-N_Hydrolase_sf"/>
</dbReference>
<accession>A0A2N0VHQ0</accession>
<evidence type="ECO:0000313" key="4">
    <source>
        <dbReference type="Proteomes" id="UP000233398"/>
    </source>
</evidence>
<dbReference type="RefSeq" id="WP_101073257.1">
    <property type="nucleotide sequence ID" value="NZ_PISP01000002.1"/>
</dbReference>
<dbReference type="GO" id="GO:0033388">
    <property type="term" value="P:putrescine biosynthetic process from arginine"/>
    <property type="evidence" value="ECO:0007669"/>
    <property type="project" value="TreeGrafter"/>
</dbReference>
<evidence type="ECO:0000256" key="1">
    <source>
        <dbReference type="ARBA" id="ARBA00022801"/>
    </source>
</evidence>
<dbReference type="AlphaFoldDB" id="A0A2N0VHQ0"/>
<dbReference type="Proteomes" id="UP000233398">
    <property type="component" value="Unassembled WGS sequence"/>
</dbReference>
<protein>
    <submittedName>
        <fullName evidence="3">Carbon-nitrogen hydrolase family protein</fullName>
    </submittedName>
</protein>
<dbReference type="GO" id="GO:0050126">
    <property type="term" value="F:N-carbamoylputrescine amidase activity"/>
    <property type="evidence" value="ECO:0007669"/>
    <property type="project" value="TreeGrafter"/>
</dbReference>
<organism evidence="3 4">
    <name type="scientific">Rhodohalobacter barkolensis</name>
    <dbReference type="NCBI Taxonomy" id="2053187"/>
    <lineage>
        <taxon>Bacteria</taxon>
        <taxon>Pseudomonadati</taxon>
        <taxon>Balneolota</taxon>
        <taxon>Balneolia</taxon>
        <taxon>Balneolales</taxon>
        <taxon>Balneolaceae</taxon>
        <taxon>Rhodohalobacter</taxon>
    </lineage>
</organism>
<keyword evidence="1 3" id="KW-0378">Hydrolase</keyword>
<reference evidence="3 4" key="1">
    <citation type="submission" date="2017-11" db="EMBL/GenBank/DDBJ databases">
        <title>Rhodohalobacter 15182 sp. nov., isolated from a salt lake.</title>
        <authorList>
            <person name="Han S."/>
        </authorList>
    </citation>
    <scope>NUCLEOTIDE SEQUENCE [LARGE SCALE GENOMIC DNA]</scope>
    <source>
        <strain evidence="3 4">15182</strain>
    </source>
</reference>
<name>A0A2N0VHQ0_9BACT</name>
<dbReference type="PANTHER" id="PTHR43674:SF2">
    <property type="entry name" value="BETA-UREIDOPROPIONASE"/>
    <property type="match status" value="1"/>
</dbReference>
<dbReference type="InterPro" id="IPR003010">
    <property type="entry name" value="C-N_Hydrolase"/>
</dbReference>
<dbReference type="InterPro" id="IPR050345">
    <property type="entry name" value="Aliph_Amidase/BUP"/>
</dbReference>
<feature type="domain" description="CN hydrolase" evidence="2">
    <location>
        <begin position="6"/>
        <end position="253"/>
    </location>
</feature>
<sequence length="253" mass="27376">MTPGSVTISLAQIPVIKGALKENVKIHLSYISESSYFGADVVVFPELSLTGYELELADQLSFQQEPNEFRVLSESSVEYNIVVIAGCPLINKKSKPSIGAVICFPNGDIEFYSKQYLHTGEDAYCSTGTEDYLFSINKHRIALAICADYSNPRHSANAVTNGADMYVASALISEPAYQADARILSNIASGYKIPVLLSNHISQTGGWPACGKNTVWDSSGEVVITSGDKDECIVLCTFFDDSFNGTIEKTTVG</sequence>
<dbReference type="Pfam" id="PF00795">
    <property type="entry name" value="CN_hydrolase"/>
    <property type="match status" value="1"/>
</dbReference>
<dbReference type="EMBL" id="PISP01000002">
    <property type="protein sequence ID" value="PKD43717.1"/>
    <property type="molecule type" value="Genomic_DNA"/>
</dbReference>
<dbReference type="CDD" id="cd07197">
    <property type="entry name" value="nitrilase"/>
    <property type="match status" value="1"/>
</dbReference>
<dbReference type="OrthoDB" id="9803818at2"/>
<proteinExistence type="predicted"/>
<dbReference type="PROSITE" id="PS50263">
    <property type="entry name" value="CN_HYDROLASE"/>
    <property type="match status" value="1"/>
</dbReference>
<dbReference type="PANTHER" id="PTHR43674">
    <property type="entry name" value="NITRILASE C965.09-RELATED"/>
    <property type="match status" value="1"/>
</dbReference>
<evidence type="ECO:0000259" key="2">
    <source>
        <dbReference type="PROSITE" id="PS50263"/>
    </source>
</evidence>
<dbReference type="Gene3D" id="3.60.110.10">
    <property type="entry name" value="Carbon-nitrogen hydrolase"/>
    <property type="match status" value="1"/>
</dbReference>
<dbReference type="SUPFAM" id="SSF56317">
    <property type="entry name" value="Carbon-nitrogen hydrolase"/>
    <property type="match status" value="1"/>
</dbReference>
<evidence type="ECO:0000313" key="3">
    <source>
        <dbReference type="EMBL" id="PKD43717.1"/>
    </source>
</evidence>
<keyword evidence="4" id="KW-1185">Reference proteome</keyword>